<evidence type="ECO:0000313" key="3">
    <source>
        <dbReference type="EMBL" id="EKE43202.1"/>
    </source>
</evidence>
<dbReference type="Gene3D" id="3.40.50.1820">
    <property type="entry name" value="alpha/beta hydrolase"/>
    <property type="match status" value="1"/>
</dbReference>
<dbReference type="InterPro" id="IPR002925">
    <property type="entry name" value="Dienelactn_hydro"/>
</dbReference>
<gene>
    <name evidence="3" type="ORF">OCGS_2793</name>
</gene>
<feature type="chain" id="PRO_5003858244" evidence="1">
    <location>
        <begin position="23"/>
        <end position="253"/>
    </location>
</feature>
<keyword evidence="4" id="KW-1185">Reference proteome</keyword>
<keyword evidence="1" id="KW-0732">Signal</keyword>
<keyword evidence="3" id="KW-0378">Hydrolase</keyword>
<dbReference type="EMBL" id="AMGO01000068">
    <property type="protein sequence ID" value="EKE43202.1"/>
    <property type="molecule type" value="Genomic_DNA"/>
</dbReference>
<evidence type="ECO:0000259" key="2">
    <source>
        <dbReference type="Pfam" id="PF01738"/>
    </source>
</evidence>
<feature type="signal peptide" evidence="1">
    <location>
        <begin position="1"/>
        <end position="22"/>
    </location>
</feature>
<dbReference type="InterPro" id="IPR050261">
    <property type="entry name" value="FrsA_esterase"/>
</dbReference>
<protein>
    <submittedName>
        <fullName evidence="3">Dienelactone hydrolase</fullName>
    </submittedName>
</protein>
<dbReference type="InterPro" id="IPR029058">
    <property type="entry name" value="AB_hydrolase_fold"/>
</dbReference>
<dbReference type="eggNOG" id="COG0412">
    <property type="taxonomic scope" value="Bacteria"/>
</dbReference>
<dbReference type="RefSeq" id="WP_007427945.1">
    <property type="nucleotide sequence ID" value="NZ_AMGO01000068.1"/>
</dbReference>
<dbReference type="PANTHER" id="PTHR22946">
    <property type="entry name" value="DIENELACTONE HYDROLASE DOMAIN-CONTAINING PROTEIN-RELATED"/>
    <property type="match status" value="1"/>
</dbReference>
<proteinExistence type="predicted"/>
<comment type="caution">
    <text evidence="3">The sequence shown here is derived from an EMBL/GenBank/DDBJ whole genome shotgun (WGS) entry which is preliminary data.</text>
</comment>
<evidence type="ECO:0000313" key="4">
    <source>
        <dbReference type="Proteomes" id="UP000006765"/>
    </source>
</evidence>
<dbReference type="PANTHER" id="PTHR22946:SF0">
    <property type="entry name" value="DIENELACTONE HYDROLASE DOMAIN-CONTAINING PROTEIN"/>
    <property type="match status" value="1"/>
</dbReference>
<sequence length="253" mass="27051">MALPVIARIAPLAGLLATPVAAEIVAEPHSYDIGGATYEGYVARNTALEESRGTVVIVHDWDGLTDYERRRAEMLAELGYTAFAIDMFGAGRRPQSVEENRQFTSELYADRDAYRERLLGAMTEAGSIPGATENRVLIGYCFGGSAVLEAARAGADMDGFAAFHPGLGTAGGQDWSATPAPIVFFHGTADPVASPVALVETLTELEQAGIEHSANIYGGARHAFTVFGSEDYDLDADLASWAGLTEFLEMRLR</sequence>
<name>K2H9C5_9RHOB</name>
<dbReference type="STRING" id="1231392.OCGS_2793"/>
<dbReference type="GO" id="GO:0016787">
    <property type="term" value="F:hydrolase activity"/>
    <property type="evidence" value="ECO:0007669"/>
    <property type="project" value="UniProtKB-KW"/>
</dbReference>
<evidence type="ECO:0000256" key="1">
    <source>
        <dbReference type="SAM" id="SignalP"/>
    </source>
</evidence>
<dbReference type="OrthoDB" id="9787933at2"/>
<dbReference type="Pfam" id="PF01738">
    <property type="entry name" value="DLH"/>
    <property type="match status" value="1"/>
</dbReference>
<feature type="domain" description="Dienelactone hydrolase" evidence="2">
    <location>
        <begin position="40"/>
        <end position="249"/>
    </location>
</feature>
<organism evidence="3 4">
    <name type="scientific">Oceaniovalibus guishaninsula JLT2003</name>
    <dbReference type="NCBI Taxonomy" id="1231392"/>
    <lineage>
        <taxon>Bacteria</taxon>
        <taxon>Pseudomonadati</taxon>
        <taxon>Pseudomonadota</taxon>
        <taxon>Alphaproteobacteria</taxon>
        <taxon>Rhodobacterales</taxon>
        <taxon>Roseobacteraceae</taxon>
        <taxon>Oceaniovalibus</taxon>
    </lineage>
</organism>
<reference evidence="3 4" key="1">
    <citation type="journal article" date="2012" name="J. Bacteriol.">
        <title>Draft Genome Sequence of Oceaniovalibus guishaninsula JLT2003T.</title>
        <authorList>
            <person name="Tang K."/>
            <person name="Liu K."/>
            <person name="Jiao N."/>
        </authorList>
    </citation>
    <scope>NUCLEOTIDE SEQUENCE [LARGE SCALE GENOMIC DNA]</scope>
    <source>
        <strain evidence="3 4">JLT2003</strain>
    </source>
</reference>
<accession>K2H9C5</accession>
<dbReference type="PATRIC" id="fig|1231392.3.peg.2810"/>
<dbReference type="AlphaFoldDB" id="K2H9C5"/>
<dbReference type="Proteomes" id="UP000006765">
    <property type="component" value="Unassembled WGS sequence"/>
</dbReference>
<dbReference type="SUPFAM" id="SSF53474">
    <property type="entry name" value="alpha/beta-Hydrolases"/>
    <property type="match status" value="1"/>
</dbReference>